<accession>A0A1J4JJ69</accession>
<name>A0A1J4JJ69_9EUKA</name>
<dbReference type="AlphaFoldDB" id="A0A1J4JJ69"/>
<reference evidence="1" key="1">
    <citation type="submission" date="2016-10" db="EMBL/GenBank/DDBJ databases">
        <authorList>
            <person name="Benchimol M."/>
            <person name="Almeida L.G."/>
            <person name="Vasconcelos A.T."/>
            <person name="Perreira-Neves A."/>
            <person name="Rosa I.A."/>
            <person name="Tasca T."/>
            <person name="Bogo M.R."/>
            <person name="de Souza W."/>
        </authorList>
    </citation>
    <scope>NUCLEOTIDE SEQUENCE [LARGE SCALE GENOMIC DNA]</scope>
    <source>
        <strain evidence="1">K</strain>
    </source>
</reference>
<evidence type="ECO:0000313" key="1">
    <source>
        <dbReference type="EMBL" id="OHS97597.1"/>
    </source>
</evidence>
<organism evidence="1 2">
    <name type="scientific">Tritrichomonas foetus</name>
    <dbReference type="NCBI Taxonomy" id="1144522"/>
    <lineage>
        <taxon>Eukaryota</taxon>
        <taxon>Metamonada</taxon>
        <taxon>Parabasalia</taxon>
        <taxon>Tritrichomonadida</taxon>
        <taxon>Tritrichomonadidae</taxon>
        <taxon>Tritrichomonas</taxon>
    </lineage>
</organism>
<gene>
    <name evidence="1" type="ORF">TRFO_36135</name>
</gene>
<dbReference type="GeneID" id="94845355"/>
<keyword evidence="2" id="KW-1185">Reference proteome</keyword>
<protein>
    <submittedName>
        <fullName evidence="1">Uncharacterized protein</fullName>
    </submittedName>
</protein>
<comment type="caution">
    <text evidence="1">The sequence shown here is derived from an EMBL/GenBank/DDBJ whole genome shotgun (WGS) entry which is preliminary data.</text>
</comment>
<sequence length="401" mass="46877">MSTLPYSVELKGDNQKIISYPITRSFESIFSIALFNSYFLDKSDLFYHFEFPENSESLFVINDHNLKFSPKEDALIEEVLSSINIIEKLLPFAARSILAKVETQKAAVEIFDQNKVNFIFFDENKVQSYKISKELITKLSQQSEILAQETPLVRFAVTADSLIFKEDTFVDAQIHPFLQINKDFVFDEISNFLILSEIDLKVDLGIDQHPIQWENHQIQNNQTNDNNNHINNNLRNEFCFTLFDTVKVSKELHEKEKEKEEVTPFSCEFLCEKMTESKYPLFIFRKDRSFISKGFCIECMKQKVEFGISPFFNRYSKSIDFLSFNEMPQPLILDKKMAQETLDNNEKWPQIPLGNIIWVINEEQATTKYIKLWIFGIVQFALRHSSKFVINAANPKIVLIK</sequence>
<dbReference type="Proteomes" id="UP000179807">
    <property type="component" value="Unassembled WGS sequence"/>
</dbReference>
<dbReference type="EMBL" id="MLAK01001105">
    <property type="protein sequence ID" value="OHS97597.1"/>
    <property type="molecule type" value="Genomic_DNA"/>
</dbReference>
<dbReference type="VEuPathDB" id="TrichDB:TRFO_36135"/>
<dbReference type="RefSeq" id="XP_068350734.1">
    <property type="nucleotide sequence ID" value="XM_068510651.1"/>
</dbReference>
<proteinExistence type="predicted"/>
<evidence type="ECO:0000313" key="2">
    <source>
        <dbReference type="Proteomes" id="UP000179807"/>
    </source>
</evidence>